<evidence type="ECO:0000259" key="5">
    <source>
        <dbReference type="PROSITE" id="PS51891"/>
    </source>
</evidence>
<dbReference type="GO" id="GO:0046872">
    <property type="term" value="F:metal ion binding"/>
    <property type="evidence" value="ECO:0007669"/>
    <property type="project" value="UniProtKB-KW"/>
</dbReference>
<accession>H8GJG4</accession>
<dbReference type="Proteomes" id="UP000005090">
    <property type="component" value="Chromosome"/>
</dbReference>
<comment type="similarity">
    <text evidence="1">Belongs to the Gfa family.</text>
</comment>
<dbReference type="Gene3D" id="3.90.1590.10">
    <property type="entry name" value="glutathione-dependent formaldehyde- activating enzyme (gfa)"/>
    <property type="match status" value="1"/>
</dbReference>
<sequence length="139" mass="15290">MNRKAKCSCGEIHIELAGDPKMVVACSCLNCQKRTGSVFGVGAYFGNDQIVSKVGDPKLFVDTSNEGRKLNRSFCSNCGTTVHWEAEFMPNAVGVAVGCFEDPNFPEPVAAAWNRSKHKWVNFPENWPKSDTQGFKKNA</sequence>
<evidence type="ECO:0000256" key="4">
    <source>
        <dbReference type="ARBA" id="ARBA00023239"/>
    </source>
</evidence>
<reference evidence="6 7" key="1">
    <citation type="journal article" date="2013" name="Genome Announc.">
        <title>Genome Sequence of the Obligate Gammaproteobacterial Methanotroph Methylomicrobium album Strain BG8.</title>
        <authorList>
            <person name="Kits K.D."/>
            <person name="Kalyuzhnaya M.G."/>
            <person name="Klotz M.G."/>
            <person name="Jetten M.S."/>
            <person name="Op den Camp H.J."/>
            <person name="Vuilleumier S."/>
            <person name="Bringel F."/>
            <person name="Dispirito A.A."/>
            <person name="Murrell J.C."/>
            <person name="Bruce D."/>
            <person name="Cheng J.F."/>
            <person name="Copeland A."/>
            <person name="Goodwin L."/>
            <person name="Hauser L."/>
            <person name="Lajus A."/>
            <person name="Land M.L."/>
            <person name="Lapidus A."/>
            <person name="Lucas S."/>
            <person name="Medigue C."/>
            <person name="Pitluck S."/>
            <person name="Woyke T."/>
            <person name="Zeytun A."/>
            <person name="Stein L.Y."/>
        </authorList>
    </citation>
    <scope>NUCLEOTIDE SEQUENCE [LARGE SCALE GENOMIC DNA]</scope>
    <source>
        <strain evidence="6 7">BG8</strain>
    </source>
</reference>
<dbReference type="PANTHER" id="PTHR33337:SF40">
    <property type="entry name" value="CENP-V_GFA DOMAIN-CONTAINING PROTEIN-RELATED"/>
    <property type="match status" value="1"/>
</dbReference>
<keyword evidence="4" id="KW-0456">Lyase</keyword>
<keyword evidence="7" id="KW-1185">Reference proteome</keyword>
<evidence type="ECO:0000313" key="6">
    <source>
        <dbReference type="EMBL" id="EIC30324.1"/>
    </source>
</evidence>
<dbReference type="PROSITE" id="PS51891">
    <property type="entry name" value="CENP_V_GFA"/>
    <property type="match status" value="1"/>
</dbReference>
<evidence type="ECO:0000256" key="1">
    <source>
        <dbReference type="ARBA" id="ARBA00005495"/>
    </source>
</evidence>
<proteinExistence type="inferred from homology"/>
<gene>
    <name evidence="6" type="ORF">Metal_2610</name>
</gene>
<dbReference type="STRING" id="686340.Metal_2610"/>
<name>H8GJG4_METAL</name>
<keyword evidence="3" id="KW-0862">Zinc</keyword>
<keyword evidence="2" id="KW-0479">Metal-binding</keyword>
<evidence type="ECO:0000256" key="2">
    <source>
        <dbReference type="ARBA" id="ARBA00022723"/>
    </source>
</evidence>
<dbReference type="InterPro" id="IPR006913">
    <property type="entry name" value="CENP-V/GFA"/>
</dbReference>
<dbReference type="SUPFAM" id="SSF51316">
    <property type="entry name" value="Mss4-like"/>
    <property type="match status" value="1"/>
</dbReference>
<dbReference type="AlphaFoldDB" id="H8GJG4"/>
<dbReference type="eggNOG" id="COG3791">
    <property type="taxonomic scope" value="Bacteria"/>
</dbReference>
<dbReference type="InterPro" id="IPR011057">
    <property type="entry name" value="Mss4-like_sf"/>
</dbReference>
<dbReference type="Pfam" id="PF04828">
    <property type="entry name" value="GFA"/>
    <property type="match status" value="1"/>
</dbReference>
<organism evidence="6 7">
    <name type="scientific">Methylomicrobium album BG8</name>
    <dbReference type="NCBI Taxonomy" id="686340"/>
    <lineage>
        <taxon>Bacteria</taxon>
        <taxon>Pseudomonadati</taxon>
        <taxon>Pseudomonadota</taxon>
        <taxon>Gammaproteobacteria</taxon>
        <taxon>Methylococcales</taxon>
        <taxon>Methylococcaceae</taxon>
        <taxon>Methylomicrobium</taxon>
    </lineage>
</organism>
<dbReference type="GO" id="GO:0016846">
    <property type="term" value="F:carbon-sulfur lyase activity"/>
    <property type="evidence" value="ECO:0007669"/>
    <property type="project" value="InterPro"/>
</dbReference>
<dbReference type="PANTHER" id="PTHR33337">
    <property type="entry name" value="GFA DOMAIN-CONTAINING PROTEIN"/>
    <property type="match status" value="1"/>
</dbReference>
<dbReference type="RefSeq" id="WP_005372888.1">
    <property type="nucleotide sequence ID" value="NZ_CM001475.1"/>
</dbReference>
<evidence type="ECO:0000256" key="3">
    <source>
        <dbReference type="ARBA" id="ARBA00022833"/>
    </source>
</evidence>
<dbReference type="EMBL" id="CM001475">
    <property type="protein sequence ID" value="EIC30324.1"/>
    <property type="molecule type" value="Genomic_DNA"/>
</dbReference>
<protein>
    <recommendedName>
        <fullName evidence="5">CENP-V/GFA domain-containing protein</fullName>
    </recommendedName>
</protein>
<evidence type="ECO:0000313" key="7">
    <source>
        <dbReference type="Proteomes" id="UP000005090"/>
    </source>
</evidence>
<dbReference type="HOGENOM" id="CLU_055491_3_4_6"/>
<feature type="domain" description="CENP-V/GFA" evidence="5">
    <location>
        <begin position="3"/>
        <end position="114"/>
    </location>
</feature>